<dbReference type="AlphaFoldDB" id="A0AAJ0BE64"/>
<dbReference type="EMBL" id="MU839836">
    <property type="protein sequence ID" value="KAK1754236.1"/>
    <property type="molecule type" value="Genomic_DNA"/>
</dbReference>
<name>A0AAJ0BE64_9PEZI</name>
<feature type="signal peptide" evidence="1">
    <location>
        <begin position="1"/>
        <end position="24"/>
    </location>
</feature>
<dbReference type="Proteomes" id="UP001239445">
    <property type="component" value="Unassembled WGS sequence"/>
</dbReference>
<reference evidence="2" key="1">
    <citation type="submission" date="2023-06" db="EMBL/GenBank/DDBJ databases">
        <title>Genome-scale phylogeny and comparative genomics of the fungal order Sordariales.</title>
        <authorList>
            <consortium name="Lawrence Berkeley National Laboratory"/>
            <person name="Hensen N."/>
            <person name="Bonometti L."/>
            <person name="Westerberg I."/>
            <person name="Brannstrom I.O."/>
            <person name="Guillou S."/>
            <person name="Cros-Aarteil S."/>
            <person name="Calhoun S."/>
            <person name="Haridas S."/>
            <person name="Kuo A."/>
            <person name="Mondo S."/>
            <person name="Pangilinan J."/>
            <person name="Riley R."/>
            <person name="Labutti K."/>
            <person name="Andreopoulos B."/>
            <person name="Lipzen A."/>
            <person name="Chen C."/>
            <person name="Yanf M."/>
            <person name="Daum C."/>
            <person name="Ng V."/>
            <person name="Clum A."/>
            <person name="Steindorff A."/>
            <person name="Ohm R."/>
            <person name="Martin F."/>
            <person name="Silar P."/>
            <person name="Natvig D."/>
            <person name="Lalanne C."/>
            <person name="Gautier V."/>
            <person name="Ament-Velasquez S.L."/>
            <person name="Kruys A."/>
            <person name="Hutchinson M.I."/>
            <person name="Powell A.J."/>
            <person name="Barry K."/>
            <person name="Miller A.N."/>
            <person name="Grigoriev I.V."/>
            <person name="Debuchy R."/>
            <person name="Gladieux P."/>
            <person name="Thoren M.H."/>
            <person name="Johannesson H."/>
        </authorList>
    </citation>
    <scope>NUCLEOTIDE SEQUENCE</scope>
    <source>
        <strain evidence="2">PSN4</strain>
    </source>
</reference>
<comment type="caution">
    <text evidence="2">The sequence shown here is derived from an EMBL/GenBank/DDBJ whole genome shotgun (WGS) entry which is preliminary data.</text>
</comment>
<evidence type="ECO:0000313" key="3">
    <source>
        <dbReference type="Proteomes" id="UP001239445"/>
    </source>
</evidence>
<evidence type="ECO:0000256" key="1">
    <source>
        <dbReference type="SAM" id="SignalP"/>
    </source>
</evidence>
<dbReference type="Pfam" id="PF17615">
    <property type="entry name" value="C166"/>
    <property type="match status" value="1"/>
</dbReference>
<gene>
    <name evidence="2" type="ORF">QBC47DRAFT_403621</name>
</gene>
<protein>
    <submittedName>
        <fullName evidence="2">UVI-1 protein</fullName>
    </submittedName>
</protein>
<accession>A0AAJ0BE64</accession>
<keyword evidence="1" id="KW-0732">Signal</keyword>
<evidence type="ECO:0000313" key="2">
    <source>
        <dbReference type="EMBL" id="KAK1754236.1"/>
    </source>
</evidence>
<keyword evidence="3" id="KW-1185">Reference proteome</keyword>
<feature type="chain" id="PRO_5042484781" evidence="1">
    <location>
        <begin position="25"/>
        <end position="199"/>
    </location>
</feature>
<proteinExistence type="predicted"/>
<sequence>MRLSVLSAIFAAAGVLSAPTPSESEQTSSNGLPASTVVQNIQVLTTKSNALIGPAQQLSIVNAPLLSIGQGPWPTVITGLADIVITATSAITAMNNAPGGQGTPYVGDEATAIGNAFRTFVRVHQQLLGVLIGKAGFLTQIPFVGPPVAEVLRQVEGVVDTISFALIDGVEDSVASVMKGDLAGLDGTIKVAIAQYGGV</sequence>
<organism evidence="2 3">
    <name type="scientific">Echria macrotheca</name>
    <dbReference type="NCBI Taxonomy" id="438768"/>
    <lineage>
        <taxon>Eukaryota</taxon>
        <taxon>Fungi</taxon>
        <taxon>Dikarya</taxon>
        <taxon>Ascomycota</taxon>
        <taxon>Pezizomycotina</taxon>
        <taxon>Sordariomycetes</taxon>
        <taxon>Sordariomycetidae</taxon>
        <taxon>Sordariales</taxon>
        <taxon>Schizotheciaceae</taxon>
        <taxon>Echria</taxon>
    </lineage>
</organism>